<dbReference type="EMBL" id="FNJL01000005">
    <property type="protein sequence ID" value="SDO95759.1"/>
    <property type="molecule type" value="Genomic_DNA"/>
</dbReference>
<dbReference type="RefSeq" id="WP_092832862.1">
    <property type="nucleotide sequence ID" value="NZ_CP028290.1"/>
</dbReference>
<organism evidence="3 4">
    <name type="scientific">Paracidovorax cattleyae</name>
    <dbReference type="NCBI Taxonomy" id="80868"/>
    <lineage>
        <taxon>Bacteria</taxon>
        <taxon>Pseudomonadati</taxon>
        <taxon>Pseudomonadota</taxon>
        <taxon>Betaproteobacteria</taxon>
        <taxon>Burkholderiales</taxon>
        <taxon>Comamonadaceae</taxon>
        <taxon>Paracidovorax</taxon>
    </lineage>
</organism>
<dbReference type="InterPro" id="IPR058248">
    <property type="entry name" value="Lxx211020-like"/>
</dbReference>
<evidence type="ECO:0000313" key="3">
    <source>
        <dbReference type="EMBL" id="SDO95759.1"/>
    </source>
</evidence>
<reference evidence="4" key="1">
    <citation type="submission" date="2016-10" db="EMBL/GenBank/DDBJ databases">
        <authorList>
            <person name="Varghese N."/>
            <person name="Submissions S."/>
        </authorList>
    </citation>
    <scope>NUCLEOTIDE SEQUENCE [LARGE SCALE GENOMIC DNA]</scope>
    <source>
        <strain evidence="4">DSM 17101</strain>
    </source>
</reference>
<evidence type="ECO:0000256" key="2">
    <source>
        <dbReference type="SAM" id="SignalP"/>
    </source>
</evidence>
<protein>
    <recommendedName>
        <fullName evidence="5">Copper(I)-binding protein</fullName>
    </recommendedName>
</protein>
<dbReference type="Proteomes" id="UP000199317">
    <property type="component" value="Unassembled WGS sequence"/>
</dbReference>
<dbReference type="PANTHER" id="PTHR36302:SF1">
    <property type="entry name" value="COPPER CHAPERONE PCU(A)C"/>
    <property type="match status" value="1"/>
</dbReference>
<evidence type="ECO:0000313" key="4">
    <source>
        <dbReference type="Proteomes" id="UP000199317"/>
    </source>
</evidence>
<dbReference type="Gene3D" id="2.60.40.1890">
    <property type="entry name" value="PCu(A)C copper chaperone"/>
    <property type="match status" value="1"/>
</dbReference>
<dbReference type="AlphaFoldDB" id="A0A1H0NSX6"/>
<dbReference type="OrthoDB" id="9796962at2"/>
<evidence type="ECO:0008006" key="5">
    <source>
        <dbReference type="Google" id="ProtNLM"/>
    </source>
</evidence>
<feature type="region of interest" description="Disordered" evidence="1">
    <location>
        <begin position="147"/>
        <end position="167"/>
    </location>
</feature>
<dbReference type="SUPFAM" id="SSF110087">
    <property type="entry name" value="DR1885-like metal-binding protein"/>
    <property type="match status" value="1"/>
</dbReference>
<accession>A0A1H0NSX6</accession>
<dbReference type="PANTHER" id="PTHR36302">
    <property type="entry name" value="BLR7088 PROTEIN"/>
    <property type="match status" value="1"/>
</dbReference>
<sequence length="167" mass="17394">MKHILSSSLIAIAALASLAAHGQTATVQDAWVRATVPQQKATGAFMKITAARPMQLVGVKSPAAPVAEIHEMRLQDNVMKMRAVDKLDLPAGQAVELKPGGYHVMLMDLPKPVKAGDTVPLQLVLEGADGQRQTVDVQASVRALGATGNSAPAQDAPAHGGHGAHQH</sequence>
<dbReference type="Pfam" id="PF04314">
    <property type="entry name" value="PCuAC"/>
    <property type="match status" value="1"/>
</dbReference>
<keyword evidence="2" id="KW-0732">Signal</keyword>
<dbReference type="InterPro" id="IPR007410">
    <property type="entry name" value="LpqE-like"/>
</dbReference>
<feature type="signal peptide" evidence="2">
    <location>
        <begin position="1"/>
        <end position="22"/>
    </location>
</feature>
<keyword evidence="4" id="KW-1185">Reference proteome</keyword>
<feature type="chain" id="PRO_5011655867" description="Copper(I)-binding protein" evidence="2">
    <location>
        <begin position="23"/>
        <end position="167"/>
    </location>
</feature>
<name>A0A1H0NSX6_9BURK</name>
<dbReference type="InterPro" id="IPR036182">
    <property type="entry name" value="PCuAC_sf"/>
</dbReference>
<evidence type="ECO:0000256" key="1">
    <source>
        <dbReference type="SAM" id="MobiDB-lite"/>
    </source>
</evidence>
<proteinExistence type="predicted"/>
<gene>
    <name evidence="3" type="ORF">SAMN04489708_105139</name>
</gene>